<dbReference type="AlphaFoldDB" id="A0A2U1PYB4"/>
<dbReference type="InterPro" id="IPR056988">
    <property type="entry name" value="Zn_ribbon_pln"/>
</dbReference>
<feature type="domain" description="J" evidence="2">
    <location>
        <begin position="67"/>
        <end position="131"/>
    </location>
</feature>
<protein>
    <submittedName>
        <fullName evidence="3">DNAJ heat shock N-terminal domain-containing protein</fullName>
    </submittedName>
</protein>
<dbReference type="SUPFAM" id="SSF46565">
    <property type="entry name" value="Chaperone J-domain"/>
    <property type="match status" value="1"/>
</dbReference>
<reference evidence="3 4" key="1">
    <citation type="journal article" date="2018" name="Mol. Plant">
        <title>The genome of Artemisia annua provides insight into the evolution of Asteraceae family and artemisinin biosynthesis.</title>
        <authorList>
            <person name="Shen Q."/>
            <person name="Zhang L."/>
            <person name="Liao Z."/>
            <person name="Wang S."/>
            <person name="Yan T."/>
            <person name="Shi P."/>
            <person name="Liu M."/>
            <person name="Fu X."/>
            <person name="Pan Q."/>
            <person name="Wang Y."/>
            <person name="Lv Z."/>
            <person name="Lu X."/>
            <person name="Zhang F."/>
            <person name="Jiang W."/>
            <person name="Ma Y."/>
            <person name="Chen M."/>
            <person name="Hao X."/>
            <person name="Li L."/>
            <person name="Tang Y."/>
            <person name="Lv G."/>
            <person name="Zhou Y."/>
            <person name="Sun X."/>
            <person name="Brodelius P.E."/>
            <person name="Rose J.K.C."/>
            <person name="Tang K."/>
        </authorList>
    </citation>
    <scope>NUCLEOTIDE SEQUENCE [LARGE SCALE GENOMIC DNA]</scope>
    <source>
        <strain evidence="4">cv. Huhao1</strain>
        <tissue evidence="3">Leaf</tissue>
    </source>
</reference>
<feature type="compositionally biased region" description="Polar residues" evidence="1">
    <location>
        <begin position="250"/>
        <end position="266"/>
    </location>
</feature>
<dbReference type="Proteomes" id="UP000245207">
    <property type="component" value="Unassembled WGS sequence"/>
</dbReference>
<dbReference type="EMBL" id="PKPP01000602">
    <property type="protein sequence ID" value="PWA90769.1"/>
    <property type="molecule type" value="Genomic_DNA"/>
</dbReference>
<organism evidence="3 4">
    <name type="scientific">Artemisia annua</name>
    <name type="common">Sweet wormwood</name>
    <dbReference type="NCBI Taxonomy" id="35608"/>
    <lineage>
        <taxon>Eukaryota</taxon>
        <taxon>Viridiplantae</taxon>
        <taxon>Streptophyta</taxon>
        <taxon>Embryophyta</taxon>
        <taxon>Tracheophyta</taxon>
        <taxon>Spermatophyta</taxon>
        <taxon>Magnoliopsida</taxon>
        <taxon>eudicotyledons</taxon>
        <taxon>Gunneridae</taxon>
        <taxon>Pentapetalae</taxon>
        <taxon>asterids</taxon>
        <taxon>campanulids</taxon>
        <taxon>Asterales</taxon>
        <taxon>Asteraceae</taxon>
        <taxon>Asteroideae</taxon>
        <taxon>Anthemideae</taxon>
        <taxon>Artemisiinae</taxon>
        <taxon>Artemisia</taxon>
    </lineage>
</organism>
<comment type="caution">
    <text evidence="3">The sequence shown here is derived from an EMBL/GenBank/DDBJ whole genome shotgun (WGS) entry which is preliminary data.</text>
</comment>
<evidence type="ECO:0000313" key="4">
    <source>
        <dbReference type="Proteomes" id="UP000245207"/>
    </source>
</evidence>
<dbReference type="PANTHER" id="PTHR44137:SF65">
    <property type="entry name" value="DNAJ DOMAIN, CHAPERONE J-DOMAIN SUPERFAMILY"/>
    <property type="match status" value="1"/>
</dbReference>
<dbReference type="InterPro" id="IPR001623">
    <property type="entry name" value="DnaJ_domain"/>
</dbReference>
<dbReference type="InterPro" id="IPR018253">
    <property type="entry name" value="DnaJ_domain_CS"/>
</dbReference>
<feature type="region of interest" description="Disordered" evidence="1">
    <location>
        <begin position="250"/>
        <end position="307"/>
    </location>
</feature>
<dbReference type="InterPro" id="IPR024593">
    <property type="entry name" value="DUF3444"/>
</dbReference>
<dbReference type="InterPro" id="IPR036869">
    <property type="entry name" value="J_dom_sf"/>
</dbReference>
<dbReference type="Gene3D" id="1.10.287.110">
    <property type="entry name" value="DnaJ domain"/>
    <property type="match status" value="1"/>
</dbReference>
<dbReference type="STRING" id="35608.A0A2U1PYB4"/>
<dbReference type="Pfam" id="PF00226">
    <property type="entry name" value="DnaJ"/>
    <property type="match status" value="1"/>
</dbReference>
<dbReference type="PRINTS" id="PR00625">
    <property type="entry name" value="JDOMAIN"/>
</dbReference>
<dbReference type="PROSITE" id="PS00636">
    <property type="entry name" value="DNAJ_1"/>
    <property type="match status" value="1"/>
</dbReference>
<sequence>MDPNTIEEALRAKENAEKLFIMKDFTGAKQFAIRAQMLCPQLDGIAQMAATFEIFASIGTNSNHEVDLYSVFGLDPSADKSVIKKRYKKMAVLLHPDKNKTIGADEAFRLVSEAWAILSDNAKRNSYDAKRNRHATGGMGSDSSPRLDTFWTVCTTCRVQYEYLRKYVNKRLSCKNCRGVFVAIETGAAPVTYAPWSYTSENGYANQSYNTGNYPPTTSVCFTSNGGSAVTHATQGYDYAGTVAFQWNTHPGSSTVDPNSLQSKSVNSRRAKANGRQQARAPGERPRMGRPPKKRKIENGETGLRNEQDSVLNNVNGNVGNHVFARQYSIPPAFDARKLLIDKARSVIRGKLKEMKSAPALKTEKIEKPLKKSGSMAITVPDPDFHDFDTDRSEEVFKPKQIWAIYDEEDGMPRLYCLVREVLSVKPFQLHINYLNSKPDTEFGFNKSCGSFKVAHANFVDQVNIFSHLLGRENVGKGGCVNIYPKRGDIWAVYKNWSKKPSKKVRHQFEMVEILDDYTEKLGVSVTPLVKLEGYKTVYQRNPNKNAVRLIPRKEMVRFSHQVPSCLLKGQGLNLPDGCWDLDPAATPEQLLQADTDADEEEKKLVGSKKDQGYKTVYQRNPNKNAVRLIPRKEMVRFSHQVPSCLLKGQGLNLPDGCWDLDPAATPEQLLQADADADEEEKKLVLMVSSVKPEESFFQRGSVISICNRDPTSFRMIFFKNYRYVIETTFFHSLL</sequence>
<keyword evidence="4" id="KW-1185">Reference proteome</keyword>
<gene>
    <name evidence="3" type="ORF">CTI12_AA090090</name>
</gene>
<dbReference type="PROSITE" id="PS50076">
    <property type="entry name" value="DNAJ_2"/>
    <property type="match status" value="1"/>
</dbReference>
<dbReference type="PANTHER" id="PTHR44137">
    <property type="entry name" value="BNAC03G44070D PROTEIN"/>
    <property type="match status" value="1"/>
</dbReference>
<keyword evidence="3" id="KW-0346">Stress response</keyword>
<name>A0A2U1PYB4_ARTAN</name>
<evidence type="ECO:0000313" key="3">
    <source>
        <dbReference type="EMBL" id="PWA90769.1"/>
    </source>
</evidence>
<accession>A0A2U1PYB4</accession>
<dbReference type="SMART" id="SM00271">
    <property type="entry name" value="DnaJ"/>
    <property type="match status" value="1"/>
</dbReference>
<evidence type="ECO:0000259" key="2">
    <source>
        <dbReference type="PROSITE" id="PS50076"/>
    </source>
</evidence>
<dbReference type="OrthoDB" id="66964at2759"/>
<dbReference type="Pfam" id="PF11926">
    <property type="entry name" value="DUF3444"/>
    <property type="match status" value="2"/>
</dbReference>
<dbReference type="CDD" id="cd06257">
    <property type="entry name" value="DnaJ"/>
    <property type="match status" value="1"/>
</dbReference>
<proteinExistence type="predicted"/>
<evidence type="ECO:0000256" key="1">
    <source>
        <dbReference type="SAM" id="MobiDB-lite"/>
    </source>
</evidence>
<dbReference type="Pfam" id="PF23551">
    <property type="entry name" value="Zn_ribbon_20"/>
    <property type="match status" value="1"/>
</dbReference>